<comment type="caution">
    <text evidence="1">The sequence shown here is derived from an EMBL/GenBank/DDBJ whole genome shotgun (WGS) entry which is preliminary data.</text>
</comment>
<dbReference type="AlphaFoldDB" id="A0AAP0E9X3"/>
<dbReference type="Proteomes" id="UP001419268">
    <property type="component" value="Unassembled WGS sequence"/>
</dbReference>
<evidence type="ECO:0000313" key="1">
    <source>
        <dbReference type="EMBL" id="KAK9089344.1"/>
    </source>
</evidence>
<evidence type="ECO:0000313" key="2">
    <source>
        <dbReference type="Proteomes" id="UP001419268"/>
    </source>
</evidence>
<dbReference type="EMBL" id="JBBNAG010000012">
    <property type="protein sequence ID" value="KAK9089344.1"/>
    <property type="molecule type" value="Genomic_DNA"/>
</dbReference>
<proteinExistence type="predicted"/>
<organism evidence="1 2">
    <name type="scientific">Stephania cephalantha</name>
    <dbReference type="NCBI Taxonomy" id="152367"/>
    <lineage>
        <taxon>Eukaryota</taxon>
        <taxon>Viridiplantae</taxon>
        <taxon>Streptophyta</taxon>
        <taxon>Embryophyta</taxon>
        <taxon>Tracheophyta</taxon>
        <taxon>Spermatophyta</taxon>
        <taxon>Magnoliopsida</taxon>
        <taxon>Ranunculales</taxon>
        <taxon>Menispermaceae</taxon>
        <taxon>Menispermoideae</taxon>
        <taxon>Cissampelideae</taxon>
        <taxon>Stephania</taxon>
    </lineage>
</organism>
<sequence>MLLIMLQACIEDTIEGVGKSSIREGEEIPKSKTSDSNFSADRIDHQNLKMADAKSIEATPGNNN</sequence>
<name>A0AAP0E9X3_9MAGN</name>
<reference evidence="1 2" key="1">
    <citation type="submission" date="2024-01" db="EMBL/GenBank/DDBJ databases">
        <title>Genome assemblies of Stephania.</title>
        <authorList>
            <person name="Yang L."/>
        </authorList>
    </citation>
    <scope>NUCLEOTIDE SEQUENCE [LARGE SCALE GENOMIC DNA]</scope>
    <source>
        <strain evidence="1">JXDWG</strain>
        <tissue evidence="1">Leaf</tissue>
    </source>
</reference>
<gene>
    <name evidence="1" type="ORF">Scep_028426</name>
</gene>
<keyword evidence="2" id="KW-1185">Reference proteome</keyword>
<protein>
    <submittedName>
        <fullName evidence="1">Uncharacterized protein</fullName>
    </submittedName>
</protein>
<accession>A0AAP0E9X3</accession>